<keyword evidence="7" id="KW-0812">Transmembrane</keyword>
<reference evidence="11" key="1">
    <citation type="submission" date="2018-06" db="EMBL/GenBank/DDBJ databases">
        <authorList>
            <person name="Zhirakovskaya E."/>
        </authorList>
    </citation>
    <scope>NUCLEOTIDE SEQUENCE</scope>
</reference>
<feature type="transmembrane region" description="Helical" evidence="7">
    <location>
        <begin position="14"/>
        <end position="34"/>
    </location>
</feature>
<evidence type="ECO:0000256" key="4">
    <source>
        <dbReference type="ARBA" id="ARBA00022777"/>
    </source>
</evidence>
<dbReference type="EMBL" id="UOEY01000096">
    <property type="protein sequence ID" value="VAW40160.1"/>
    <property type="molecule type" value="Genomic_DNA"/>
</dbReference>
<dbReference type="Pfam" id="PF02518">
    <property type="entry name" value="HATPase_c"/>
    <property type="match status" value="1"/>
</dbReference>
<dbReference type="SUPFAM" id="SSF55785">
    <property type="entry name" value="PYP-like sensor domain (PAS domain)"/>
    <property type="match status" value="1"/>
</dbReference>
<protein>
    <submittedName>
        <fullName evidence="11">Sensor protein of zinc sigma-54-dependent two-component system</fullName>
    </submittedName>
</protein>
<dbReference type="SMART" id="SM00387">
    <property type="entry name" value="HATPase_c"/>
    <property type="match status" value="1"/>
</dbReference>
<dbReference type="SMART" id="SM00388">
    <property type="entry name" value="HisKA"/>
    <property type="match status" value="1"/>
</dbReference>
<dbReference type="SUPFAM" id="SSF55874">
    <property type="entry name" value="ATPase domain of HSP90 chaperone/DNA topoisomerase II/histidine kinase"/>
    <property type="match status" value="1"/>
</dbReference>
<dbReference type="InterPro" id="IPR036097">
    <property type="entry name" value="HisK_dim/P_sf"/>
</dbReference>
<feature type="transmembrane region" description="Helical" evidence="7">
    <location>
        <begin position="202"/>
        <end position="222"/>
    </location>
</feature>
<evidence type="ECO:0000259" key="10">
    <source>
        <dbReference type="PROSITE" id="PS50113"/>
    </source>
</evidence>
<dbReference type="Pfam" id="PF00512">
    <property type="entry name" value="HisKA"/>
    <property type="match status" value="1"/>
</dbReference>
<dbReference type="AlphaFoldDB" id="A0A3B0VHL1"/>
<dbReference type="InterPro" id="IPR005467">
    <property type="entry name" value="His_kinase_dom"/>
</dbReference>
<proteinExistence type="predicted"/>
<dbReference type="PANTHER" id="PTHR43065:SF10">
    <property type="entry name" value="PEROXIDE STRESS-ACTIVATED HISTIDINE KINASE MAK3"/>
    <property type="match status" value="1"/>
</dbReference>
<evidence type="ECO:0000256" key="3">
    <source>
        <dbReference type="ARBA" id="ARBA00022741"/>
    </source>
</evidence>
<gene>
    <name evidence="11" type="ORF">MNBD_DELTA04-1191</name>
</gene>
<keyword evidence="2" id="KW-0808">Transferase</keyword>
<organism evidence="11">
    <name type="scientific">hydrothermal vent metagenome</name>
    <dbReference type="NCBI Taxonomy" id="652676"/>
    <lineage>
        <taxon>unclassified sequences</taxon>
        <taxon>metagenomes</taxon>
        <taxon>ecological metagenomes</taxon>
    </lineage>
</organism>
<dbReference type="Gene3D" id="1.10.287.130">
    <property type="match status" value="1"/>
</dbReference>
<evidence type="ECO:0000259" key="9">
    <source>
        <dbReference type="PROSITE" id="PS50112"/>
    </source>
</evidence>
<dbReference type="Pfam" id="PF08448">
    <property type="entry name" value="PAS_4"/>
    <property type="match status" value="1"/>
</dbReference>
<dbReference type="InterPro" id="IPR035965">
    <property type="entry name" value="PAS-like_dom_sf"/>
</dbReference>
<evidence type="ECO:0000259" key="8">
    <source>
        <dbReference type="PROSITE" id="PS50109"/>
    </source>
</evidence>
<dbReference type="InterPro" id="IPR003661">
    <property type="entry name" value="HisK_dim/P_dom"/>
</dbReference>
<dbReference type="PRINTS" id="PR00344">
    <property type="entry name" value="BCTRLSENSOR"/>
</dbReference>
<dbReference type="PROSITE" id="PS50112">
    <property type="entry name" value="PAS"/>
    <property type="match status" value="1"/>
</dbReference>
<accession>A0A3B0VHL1</accession>
<dbReference type="PANTHER" id="PTHR43065">
    <property type="entry name" value="SENSOR HISTIDINE KINASE"/>
    <property type="match status" value="1"/>
</dbReference>
<sequence>MIPRTSQPFKLSRIGLVIIAASILLLALLAVITVRNLDREQRLMDKFLIQEGLTLIRTFEAGARTSMMTAGMTGNLGILVKETAREESVVYIRIADSRNRLVAAAGDWQSFPGQPAPGLILSSTSPLARLAENGAGGQVFEVAREFRPLAQLGREKGRMLDRWQQWCMLKERGQGDERLVIYVGLSTAGFEVARQEDINHGLIMGGILFLVGVAGFYMLFLYQSNRVSRLTAENLEIYARNVIESIPAGLITIDRQGRIVSCNHKAREILGRESAELEGTVLARLGRETGCDLAGLLDGEKDFLDRSLECVLPGGRSIPLKVSAAALLNRDGERVGTVLTMRDMREIRDMEEQLERSRRLAALGRMAAAIAHEIRNPLGTLRGFAQYFRQQAKNSATDRESADLMVSEVDRLNRTVSGLLQFARPREPEMRQVALGGLLEKAGRLMGDDFADHGIDFRLEPPEEEIVFKADPDLMIQVLINLLQNALHATGAGGSVELSGWAEPDTIVITVHDSGRGISQEVRSRMFDPFYTTQKEGSGLGLAVVHQVIEQHHGSIMVDSVVGQGTIIRLFLPGRAGNRSPGEDNG</sequence>
<dbReference type="SMART" id="SM00091">
    <property type="entry name" value="PAS"/>
    <property type="match status" value="1"/>
</dbReference>
<keyword evidence="7" id="KW-1133">Transmembrane helix</keyword>
<dbReference type="CDD" id="cd00082">
    <property type="entry name" value="HisKA"/>
    <property type="match status" value="1"/>
</dbReference>
<keyword evidence="1" id="KW-0597">Phosphoprotein</keyword>
<dbReference type="InterPro" id="IPR013656">
    <property type="entry name" value="PAS_4"/>
</dbReference>
<dbReference type="InterPro" id="IPR000700">
    <property type="entry name" value="PAS-assoc_C"/>
</dbReference>
<dbReference type="Gene3D" id="3.30.450.20">
    <property type="entry name" value="PAS domain"/>
    <property type="match status" value="1"/>
</dbReference>
<dbReference type="PROSITE" id="PS50109">
    <property type="entry name" value="HIS_KIN"/>
    <property type="match status" value="1"/>
</dbReference>
<keyword evidence="3" id="KW-0547">Nucleotide-binding</keyword>
<dbReference type="NCBIfam" id="TIGR00229">
    <property type="entry name" value="sensory_box"/>
    <property type="match status" value="1"/>
</dbReference>
<dbReference type="PROSITE" id="PS50113">
    <property type="entry name" value="PAC"/>
    <property type="match status" value="1"/>
</dbReference>
<evidence type="ECO:0000256" key="6">
    <source>
        <dbReference type="ARBA" id="ARBA00023012"/>
    </source>
</evidence>
<dbReference type="InterPro" id="IPR000014">
    <property type="entry name" value="PAS"/>
</dbReference>
<dbReference type="GO" id="GO:0005524">
    <property type="term" value="F:ATP binding"/>
    <property type="evidence" value="ECO:0007669"/>
    <property type="project" value="UniProtKB-KW"/>
</dbReference>
<evidence type="ECO:0000256" key="1">
    <source>
        <dbReference type="ARBA" id="ARBA00022553"/>
    </source>
</evidence>
<name>A0A3B0VHL1_9ZZZZ</name>
<keyword evidence="4" id="KW-0418">Kinase</keyword>
<feature type="domain" description="PAS" evidence="9">
    <location>
        <begin position="235"/>
        <end position="279"/>
    </location>
</feature>
<evidence type="ECO:0000256" key="2">
    <source>
        <dbReference type="ARBA" id="ARBA00022679"/>
    </source>
</evidence>
<feature type="domain" description="Histidine kinase" evidence="8">
    <location>
        <begin position="369"/>
        <end position="576"/>
    </location>
</feature>
<dbReference type="Gene3D" id="3.30.565.10">
    <property type="entry name" value="Histidine kinase-like ATPase, C-terminal domain"/>
    <property type="match status" value="1"/>
</dbReference>
<evidence type="ECO:0000313" key="11">
    <source>
        <dbReference type="EMBL" id="VAW40160.1"/>
    </source>
</evidence>
<dbReference type="SUPFAM" id="SSF47384">
    <property type="entry name" value="Homodimeric domain of signal transducing histidine kinase"/>
    <property type="match status" value="1"/>
</dbReference>
<feature type="domain" description="PAC" evidence="10">
    <location>
        <begin position="304"/>
        <end position="356"/>
    </location>
</feature>
<dbReference type="CDD" id="cd00130">
    <property type="entry name" value="PAS"/>
    <property type="match status" value="1"/>
</dbReference>
<dbReference type="GO" id="GO:0000155">
    <property type="term" value="F:phosphorelay sensor kinase activity"/>
    <property type="evidence" value="ECO:0007669"/>
    <property type="project" value="InterPro"/>
</dbReference>
<keyword evidence="7" id="KW-0472">Membrane</keyword>
<dbReference type="InterPro" id="IPR004358">
    <property type="entry name" value="Sig_transdc_His_kin-like_C"/>
</dbReference>
<dbReference type="InterPro" id="IPR036890">
    <property type="entry name" value="HATPase_C_sf"/>
</dbReference>
<evidence type="ECO:0000256" key="7">
    <source>
        <dbReference type="SAM" id="Phobius"/>
    </source>
</evidence>
<keyword evidence="6" id="KW-0902">Two-component regulatory system</keyword>
<dbReference type="InterPro" id="IPR003594">
    <property type="entry name" value="HATPase_dom"/>
</dbReference>
<evidence type="ECO:0000256" key="5">
    <source>
        <dbReference type="ARBA" id="ARBA00022840"/>
    </source>
</evidence>
<keyword evidence="5" id="KW-0067">ATP-binding</keyword>